<evidence type="ECO:0000313" key="2">
    <source>
        <dbReference type="Proteomes" id="UP001487740"/>
    </source>
</evidence>
<dbReference type="AlphaFoldDB" id="A0AAW0V3Q9"/>
<evidence type="ECO:0008006" key="3">
    <source>
        <dbReference type="Google" id="ProtNLM"/>
    </source>
</evidence>
<organism evidence="1 2">
    <name type="scientific">Scylla paramamosain</name>
    <name type="common">Mud crab</name>
    <dbReference type="NCBI Taxonomy" id="85552"/>
    <lineage>
        <taxon>Eukaryota</taxon>
        <taxon>Metazoa</taxon>
        <taxon>Ecdysozoa</taxon>
        <taxon>Arthropoda</taxon>
        <taxon>Crustacea</taxon>
        <taxon>Multicrustacea</taxon>
        <taxon>Malacostraca</taxon>
        <taxon>Eumalacostraca</taxon>
        <taxon>Eucarida</taxon>
        <taxon>Decapoda</taxon>
        <taxon>Pleocyemata</taxon>
        <taxon>Brachyura</taxon>
        <taxon>Eubrachyura</taxon>
        <taxon>Portunoidea</taxon>
        <taxon>Portunidae</taxon>
        <taxon>Portuninae</taxon>
        <taxon>Scylla</taxon>
    </lineage>
</organism>
<protein>
    <recommendedName>
        <fullName evidence="3">Secreted protein</fullName>
    </recommendedName>
</protein>
<name>A0AAW0V3Q9_SCYPA</name>
<keyword evidence="2" id="KW-1185">Reference proteome</keyword>
<evidence type="ECO:0000313" key="1">
    <source>
        <dbReference type="EMBL" id="KAK8405257.1"/>
    </source>
</evidence>
<gene>
    <name evidence="1" type="ORF">O3P69_001673</name>
</gene>
<accession>A0AAW0V3Q9</accession>
<dbReference type="EMBL" id="JARAKH010000003">
    <property type="protein sequence ID" value="KAK8405257.1"/>
    <property type="molecule type" value="Genomic_DNA"/>
</dbReference>
<proteinExistence type="predicted"/>
<sequence>MGGVISAFIFHNFGAAITGFWTECLASLSHQHHHLAPGNGCHEKEPPFARVYHPAYECCLSYPVSSYE</sequence>
<dbReference type="Proteomes" id="UP001487740">
    <property type="component" value="Unassembled WGS sequence"/>
</dbReference>
<comment type="caution">
    <text evidence="1">The sequence shown here is derived from an EMBL/GenBank/DDBJ whole genome shotgun (WGS) entry which is preliminary data.</text>
</comment>
<reference evidence="1 2" key="1">
    <citation type="submission" date="2023-03" db="EMBL/GenBank/DDBJ databases">
        <title>High-quality genome of Scylla paramamosain provides insights in environmental adaptation.</title>
        <authorList>
            <person name="Zhang L."/>
        </authorList>
    </citation>
    <scope>NUCLEOTIDE SEQUENCE [LARGE SCALE GENOMIC DNA]</scope>
    <source>
        <strain evidence="1">LZ_2023a</strain>
        <tissue evidence="1">Muscle</tissue>
    </source>
</reference>